<dbReference type="OrthoDB" id="9977870at2759"/>
<evidence type="ECO:0000256" key="8">
    <source>
        <dbReference type="ARBA" id="ARBA00022833"/>
    </source>
</evidence>
<evidence type="ECO:0000256" key="6">
    <source>
        <dbReference type="ARBA" id="ARBA00022771"/>
    </source>
</evidence>
<dbReference type="GO" id="GO:0008270">
    <property type="term" value="F:zinc ion binding"/>
    <property type="evidence" value="ECO:0007669"/>
    <property type="project" value="UniProtKB-KW"/>
</dbReference>
<keyword evidence="6" id="KW-0863">Zinc-finger</keyword>
<dbReference type="GO" id="GO:0016567">
    <property type="term" value="P:protein ubiquitination"/>
    <property type="evidence" value="ECO:0007669"/>
    <property type="project" value="InterPro"/>
</dbReference>
<evidence type="ECO:0000313" key="12">
    <source>
        <dbReference type="Proteomes" id="UP000054350"/>
    </source>
</evidence>
<dbReference type="InterPro" id="IPR044066">
    <property type="entry name" value="TRIAD_supradom"/>
</dbReference>
<evidence type="ECO:0000313" key="11">
    <source>
        <dbReference type="EMBL" id="KNE72350.1"/>
    </source>
</evidence>
<feature type="region of interest" description="Disordered" evidence="9">
    <location>
        <begin position="279"/>
        <end position="303"/>
    </location>
</feature>
<evidence type="ECO:0000256" key="2">
    <source>
        <dbReference type="ARBA" id="ARBA00012251"/>
    </source>
</evidence>
<feature type="compositionally biased region" description="Basic and acidic residues" evidence="9">
    <location>
        <begin position="292"/>
        <end position="303"/>
    </location>
</feature>
<dbReference type="PANTHER" id="PTHR11685">
    <property type="entry name" value="RBR FAMILY RING FINGER AND IBR DOMAIN-CONTAINING"/>
    <property type="match status" value="1"/>
</dbReference>
<dbReference type="InterPro" id="IPR002867">
    <property type="entry name" value="IBR_dom"/>
</dbReference>
<evidence type="ECO:0000256" key="9">
    <source>
        <dbReference type="SAM" id="MobiDB-lite"/>
    </source>
</evidence>
<dbReference type="SMART" id="SM00647">
    <property type="entry name" value="IBR"/>
    <property type="match status" value="2"/>
</dbReference>
<evidence type="ECO:0000256" key="1">
    <source>
        <dbReference type="ARBA" id="ARBA00001798"/>
    </source>
</evidence>
<accession>A0A0L0TCA9</accession>
<dbReference type="eggNOG" id="KOG1812">
    <property type="taxonomic scope" value="Eukaryota"/>
</dbReference>
<gene>
    <name evidence="11" type="ORF">AMAG_16834</name>
</gene>
<evidence type="ECO:0000256" key="4">
    <source>
        <dbReference type="ARBA" id="ARBA00022723"/>
    </source>
</evidence>
<reference evidence="12" key="2">
    <citation type="submission" date="2009-11" db="EMBL/GenBank/DDBJ databases">
        <title>The Genome Sequence of Allomyces macrogynus strain ATCC 38327.</title>
        <authorList>
            <consortium name="The Broad Institute Genome Sequencing Platform"/>
            <person name="Russ C."/>
            <person name="Cuomo C."/>
            <person name="Shea T."/>
            <person name="Young S.K."/>
            <person name="Zeng Q."/>
            <person name="Koehrsen M."/>
            <person name="Haas B."/>
            <person name="Borodovsky M."/>
            <person name="Guigo R."/>
            <person name="Alvarado L."/>
            <person name="Berlin A."/>
            <person name="Borenstein D."/>
            <person name="Chen Z."/>
            <person name="Engels R."/>
            <person name="Freedman E."/>
            <person name="Gellesch M."/>
            <person name="Goldberg J."/>
            <person name="Griggs A."/>
            <person name="Gujja S."/>
            <person name="Heiman D."/>
            <person name="Hepburn T."/>
            <person name="Howarth C."/>
            <person name="Jen D."/>
            <person name="Larson L."/>
            <person name="Lewis B."/>
            <person name="Mehta T."/>
            <person name="Park D."/>
            <person name="Pearson M."/>
            <person name="Roberts A."/>
            <person name="Saif S."/>
            <person name="Shenoy N."/>
            <person name="Sisk P."/>
            <person name="Stolte C."/>
            <person name="Sykes S."/>
            <person name="Walk T."/>
            <person name="White J."/>
            <person name="Yandava C."/>
            <person name="Burger G."/>
            <person name="Gray M.W."/>
            <person name="Holland P.W.H."/>
            <person name="King N."/>
            <person name="Lang F.B.F."/>
            <person name="Roger A.J."/>
            <person name="Ruiz-Trillo I."/>
            <person name="Lander E."/>
            <person name="Nusbaum C."/>
        </authorList>
    </citation>
    <scope>NUCLEOTIDE SEQUENCE [LARGE SCALE GENOMIC DNA]</scope>
    <source>
        <strain evidence="12">ATCC 38327</strain>
    </source>
</reference>
<dbReference type="AlphaFoldDB" id="A0A0L0TCA9"/>
<dbReference type="VEuPathDB" id="FungiDB:AMAG_16834"/>
<sequence>MSSHSRAQLALPPVFGCTVCGVRTASLHALAPLVPSSPARTTVALLAFPKCGHVHCHDCLLSWVRATVTDRTLHFPTKCTDPTCDASLTVEDAQVLLAHVTYRNILHQYLVRDAEVKRILAYCPRPGCSMAVQVPPPEEVAPLEDVTRTCPQCSTAFCPVCRVDDHRPRRCVEYKVSRLAERDRNPHLYALNELARTNRWRRCPVCRIFTERVDEGDFVQCLCGTGFCFLCGARFQFDTRSRKYPHGEPSCSCHERLGPPVNDLNSPYYDPTPKPDSMATLSFSDADEESDADYRPDPDAMDDGDHVLDNPWAPNDWPRAASGYRIMPWGTGRVRFPTKKERRLPKWLARTYLAKTCHYCQQAFPTFADLVNHFHTTNKHHVYLCCNRTFKDEPAYFDHLNDVHGGEIENW</sequence>
<organism evidence="11 12">
    <name type="scientific">Allomyces macrogynus (strain ATCC 38327)</name>
    <name type="common">Allomyces javanicus var. macrogynus</name>
    <dbReference type="NCBI Taxonomy" id="578462"/>
    <lineage>
        <taxon>Eukaryota</taxon>
        <taxon>Fungi</taxon>
        <taxon>Fungi incertae sedis</taxon>
        <taxon>Blastocladiomycota</taxon>
        <taxon>Blastocladiomycetes</taxon>
        <taxon>Blastocladiales</taxon>
        <taxon>Blastocladiaceae</taxon>
        <taxon>Allomyces</taxon>
    </lineage>
</organism>
<dbReference type="Gene3D" id="1.20.120.1750">
    <property type="match status" value="1"/>
</dbReference>
<reference evidence="11 12" key="1">
    <citation type="submission" date="2009-11" db="EMBL/GenBank/DDBJ databases">
        <title>Annotation of Allomyces macrogynus ATCC 38327.</title>
        <authorList>
            <consortium name="The Broad Institute Genome Sequencing Platform"/>
            <person name="Russ C."/>
            <person name="Cuomo C."/>
            <person name="Burger G."/>
            <person name="Gray M.W."/>
            <person name="Holland P.W.H."/>
            <person name="King N."/>
            <person name="Lang F.B.F."/>
            <person name="Roger A.J."/>
            <person name="Ruiz-Trillo I."/>
            <person name="Young S.K."/>
            <person name="Zeng Q."/>
            <person name="Gargeya S."/>
            <person name="Fitzgerald M."/>
            <person name="Haas B."/>
            <person name="Abouelleil A."/>
            <person name="Alvarado L."/>
            <person name="Arachchi H.M."/>
            <person name="Berlin A."/>
            <person name="Chapman S.B."/>
            <person name="Gearin G."/>
            <person name="Goldberg J."/>
            <person name="Griggs A."/>
            <person name="Gujja S."/>
            <person name="Hansen M."/>
            <person name="Heiman D."/>
            <person name="Howarth C."/>
            <person name="Larimer J."/>
            <person name="Lui A."/>
            <person name="MacDonald P.J.P."/>
            <person name="McCowen C."/>
            <person name="Montmayeur A."/>
            <person name="Murphy C."/>
            <person name="Neiman D."/>
            <person name="Pearson M."/>
            <person name="Priest M."/>
            <person name="Roberts A."/>
            <person name="Saif S."/>
            <person name="Shea T."/>
            <person name="Sisk P."/>
            <person name="Stolte C."/>
            <person name="Sykes S."/>
            <person name="Wortman J."/>
            <person name="Nusbaum C."/>
            <person name="Birren B."/>
        </authorList>
    </citation>
    <scope>NUCLEOTIDE SEQUENCE [LARGE SCALE GENOMIC DNA]</scope>
    <source>
        <strain evidence="11 12">ATCC 38327</strain>
    </source>
</reference>
<protein>
    <recommendedName>
        <fullName evidence="2">RBR-type E3 ubiquitin transferase</fullName>
        <ecNumber evidence="2">2.3.2.31</ecNumber>
    </recommendedName>
</protein>
<keyword evidence="5" id="KW-0677">Repeat</keyword>
<keyword evidence="12" id="KW-1185">Reference proteome</keyword>
<keyword evidence="4" id="KW-0479">Metal-binding</keyword>
<proteinExistence type="predicted"/>
<dbReference type="Proteomes" id="UP000054350">
    <property type="component" value="Unassembled WGS sequence"/>
</dbReference>
<evidence type="ECO:0000256" key="7">
    <source>
        <dbReference type="ARBA" id="ARBA00022786"/>
    </source>
</evidence>
<dbReference type="PROSITE" id="PS51873">
    <property type="entry name" value="TRIAD"/>
    <property type="match status" value="1"/>
</dbReference>
<keyword evidence="8" id="KW-0862">Zinc</keyword>
<dbReference type="SUPFAM" id="SSF57850">
    <property type="entry name" value="RING/U-box"/>
    <property type="match status" value="3"/>
</dbReference>
<dbReference type="EMBL" id="GG745379">
    <property type="protein sequence ID" value="KNE72350.1"/>
    <property type="molecule type" value="Genomic_DNA"/>
</dbReference>
<keyword evidence="7" id="KW-0833">Ubl conjugation pathway</keyword>
<dbReference type="InterPro" id="IPR031127">
    <property type="entry name" value="E3_UB_ligase_RBR"/>
</dbReference>
<dbReference type="InterPro" id="IPR013083">
    <property type="entry name" value="Znf_RING/FYVE/PHD"/>
</dbReference>
<evidence type="ECO:0000256" key="3">
    <source>
        <dbReference type="ARBA" id="ARBA00022679"/>
    </source>
</evidence>
<evidence type="ECO:0000256" key="5">
    <source>
        <dbReference type="ARBA" id="ARBA00022737"/>
    </source>
</evidence>
<evidence type="ECO:0000259" key="10">
    <source>
        <dbReference type="PROSITE" id="PS51873"/>
    </source>
</evidence>
<dbReference type="STRING" id="578462.A0A0L0TCA9"/>
<dbReference type="Pfam" id="PF01485">
    <property type="entry name" value="IBR"/>
    <property type="match status" value="2"/>
</dbReference>
<dbReference type="Gene3D" id="3.30.40.10">
    <property type="entry name" value="Zinc/RING finger domain, C3HC4 (zinc finger)"/>
    <property type="match status" value="1"/>
</dbReference>
<name>A0A0L0TCA9_ALLM3</name>
<dbReference type="CDD" id="cd20335">
    <property type="entry name" value="BRcat_RBR"/>
    <property type="match status" value="1"/>
</dbReference>
<comment type="catalytic activity">
    <reaction evidence="1">
        <text>[E2 ubiquitin-conjugating enzyme]-S-ubiquitinyl-L-cysteine + [acceptor protein]-L-lysine = [E2 ubiquitin-conjugating enzyme]-L-cysteine + [acceptor protein]-N(6)-ubiquitinyl-L-lysine.</text>
        <dbReference type="EC" id="2.3.2.31"/>
    </reaction>
</comment>
<keyword evidence="3" id="KW-0808">Transferase</keyword>
<feature type="domain" description="RING-type" evidence="10">
    <location>
        <begin position="32"/>
        <end position="257"/>
    </location>
</feature>
<dbReference type="EC" id="2.3.2.31" evidence="2"/>
<dbReference type="GO" id="GO:0061630">
    <property type="term" value="F:ubiquitin protein ligase activity"/>
    <property type="evidence" value="ECO:0007669"/>
    <property type="project" value="UniProtKB-EC"/>
</dbReference>